<evidence type="ECO:0000256" key="2">
    <source>
        <dbReference type="SAM" id="Phobius"/>
    </source>
</evidence>
<evidence type="ECO:0000313" key="5">
    <source>
        <dbReference type="WBParaSite" id="SCUD_0001967201-mRNA-1"/>
    </source>
</evidence>
<keyword evidence="2" id="KW-0472">Membrane</keyword>
<evidence type="ECO:0000313" key="3">
    <source>
        <dbReference type="EMBL" id="VDP69840.1"/>
    </source>
</evidence>
<feature type="region of interest" description="Disordered" evidence="1">
    <location>
        <begin position="86"/>
        <end position="110"/>
    </location>
</feature>
<accession>A0A183KX75</accession>
<sequence>MAEINSRISDAKRMRISHNGTNTFITYRRNTEQPSINVCFTCVILVYLIDFIFVGCFYAAMYCGNMNYYFCPTDCGFEHRSQTEACDKDETDNKDNNRPFIPHEGQKKLL</sequence>
<dbReference type="AlphaFoldDB" id="A0A183KX75"/>
<keyword evidence="2" id="KW-1133">Transmembrane helix</keyword>
<reference evidence="5" key="1">
    <citation type="submission" date="2016-06" db="UniProtKB">
        <authorList>
            <consortium name="WormBaseParasite"/>
        </authorList>
    </citation>
    <scope>IDENTIFICATION</scope>
</reference>
<feature type="transmembrane region" description="Helical" evidence="2">
    <location>
        <begin position="38"/>
        <end position="61"/>
    </location>
</feature>
<dbReference type="WBParaSite" id="SCUD_0001967201-mRNA-1">
    <property type="protein sequence ID" value="SCUD_0001967201-mRNA-1"/>
    <property type="gene ID" value="SCUD_0001967201"/>
</dbReference>
<name>A0A183KX75_9TREM</name>
<evidence type="ECO:0000313" key="4">
    <source>
        <dbReference type="Proteomes" id="UP000279833"/>
    </source>
</evidence>
<dbReference type="Proteomes" id="UP000279833">
    <property type="component" value="Unassembled WGS sequence"/>
</dbReference>
<organism evidence="5">
    <name type="scientific">Schistosoma curassoni</name>
    <dbReference type="NCBI Taxonomy" id="6186"/>
    <lineage>
        <taxon>Eukaryota</taxon>
        <taxon>Metazoa</taxon>
        <taxon>Spiralia</taxon>
        <taxon>Lophotrochozoa</taxon>
        <taxon>Platyhelminthes</taxon>
        <taxon>Trematoda</taxon>
        <taxon>Digenea</taxon>
        <taxon>Strigeidida</taxon>
        <taxon>Schistosomatoidea</taxon>
        <taxon>Schistosomatidae</taxon>
        <taxon>Schistosoma</taxon>
    </lineage>
</organism>
<reference evidence="3 4" key="2">
    <citation type="submission" date="2018-11" db="EMBL/GenBank/DDBJ databases">
        <authorList>
            <consortium name="Pathogen Informatics"/>
        </authorList>
    </citation>
    <scope>NUCLEOTIDE SEQUENCE [LARGE SCALE GENOMIC DNA]</scope>
    <source>
        <strain evidence="3">Dakar</strain>
        <strain evidence="4">Dakar, Senegal</strain>
    </source>
</reference>
<evidence type="ECO:0000256" key="1">
    <source>
        <dbReference type="SAM" id="MobiDB-lite"/>
    </source>
</evidence>
<keyword evidence="4" id="KW-1185">Reference proteome</keyword>
<gene>
    <name evidence="3" type="ORF">SCUD_LOCUS19669</name>
</gene>
<keyword evidence="2" id="KW-0812">Transmembrane</keyword>
<feature type="compositionally biased region" description="Basic and acidic residues" evidence="1">
    <location>
        <begin position="86"/>
        <end position="97"/>
    </location>
</feature>
<dbReference type="EMBL" id="UZAK01042898">
    <property type="protein sequence ID" value="VDP69840.1"/>
    <property type="molecule type" value="Genomic_DNA"/>
</dbReference>
<proteinExistence type="predicted"/>
<protein>
    <submittedName>
        <fullName evidence="5">LITAF domain-containing protein</fullName>
    </submittedName>
</protein>